<evidence type="ECO:0000256" key="4">
    <source>
        <dbReference type="ARBA" id="ARBA00022692"/>
    </source>
</evidence>
<evidence type="ECO:0000256" key="3">
    <source>
        <dbReference type="ARBA" id="ARBA00022617"/>
    </source>
</evidence>
<keyword evidence="5" id="KW-0479">Metal-binding</keyword>
<dbReference type="SUPFAM" id="SSF81648">
    <property type="entry name" value="a domain/subunit of cytochrome bc1 complex (Ubiquinol-cytochrome c reductase)"/>
    <property type="match status" value="1"/>
</dbReference>
<evidence type="ECO:0000256" key="5">
    <source>
        <dbReference type="ARBA" id="ARBA00022723"/>
    </source>
</evidence>
<feature type="transmembrane region" description="Helical" evidence="10">
    <location>
        <begin position="12"/>
        <end position="34"/>
    </location>
</feature>
<dbReference type="InterPro" id="IPR027387">
    <property type="entry name" value="Cytb/b6-like_sf"/>
</dbReference>
<evidence type="ECO:0000256" key="10">
    <source>
        <dbReference type="SAM" id="Phobius"/>
    </source>
</evidence>
<dbReference type="PROSITE" id="PS51003">
    <property type="entry name" value="CYTB_CTER"/>
    <property type="match status" value="1"/>
</dbReference>
<feature type="transmembrane region" description="Helical" evidence="10">
    <location>
        <begin position="218"/>
        <end position="237"/>
    </location>
</feature>
<keyword evidence="13" id="KW-1185">Reference proteome</keyword>
<comment type="caution">
    <text evidence="12">The sequence shown here is derived from an EMBL/GenBank/DDBJ whole genome shotgun (WGS) entry which is preliminary data.</text>
</comment>
<dbReference type="Gene3D" id="1.20.810.10">
    <property type="entry name" value="Cytochrome Bc1 Complex, Chain C"/>
    <property type="match status" value="1"/>
</dbReference>
<evidence type="ECO:0000256" key="2">
    <source>
        <dbReference type="ARBA" id="ARBA00022448"/>
    </source>
</evidence>
<dbReference type="GO" id="GO:0009055">
    <property type="term" value="F:electron transfer activity"/>
    <property type="evidence" value="ECO:0007669"/>
    <property type="project" value="InterPro"/>
</dbReference>
<keyword evidence="2" id="KW-0813">Transport</keyword>
<evidence type="ECO:0000256" key="8">
    <source>
        <dbReference type="ARBA" id="ARBA00023004"/>
    </source>
</evidence>
<feature type="transmembrane region" description="Helical" evidence="10">
    <location>
        <begin position="108"/>
        <end position="130"/>
    </location>
</feature>
<dbReference type="Pfam" id="PF00032">
    <property type="entry name" value="Cytochrom_B_C"/>
    <property type="match status" value="1"/>
</dbReference>
<evidence type="ECO:0000313" key="12">
    <source>
        <dbReference type="EMBL" id="NKE71180.1"/>
    </source>
</evidence>
<feature type="transmembrane region" description="Helical" evidence="10">
    <location>
        <begin position="71"/>
        <end position="88"/>
    </location>
</feature>
<dbReference type="GO" id="GO:0016020">
    <property type="term" value="C:membrane"/>
    <property type="evidence" value="ECO:0007669"/>
    <property type="project" value="UniProtKB-SubCell"/>
</dbReference>
<accession>A0A7X6DPW2</accession>
<feature type="domain" description="Cytochrome b/b6 C-terminal region profile" evidence="11">
    <location>
        <begin position="1"/>
        <end position="127"/>
    </location>
</feature>
<dbReference type="AlphaFoldDB" id="A0A7X6DPW2"/>
<keyword evidence="6" id="KW-0249">Electron transport</keyword>
<evidence type="ECO:0000256" key="7">
    <source>
        <dbReference type="ARBA" id="ARBA00022989"/>
    </source>
</evidence>
<gene>
    <name evidence="12" type="ORF">MNODULE_10575</name>
</gene>
<reference evidence="12 13" key="1">
    <citation type="journal article" date="2020" name="Nature">
        <title>Bacterial chemolithoautotrophy via manganese oxidation.</title>
        <authorList>
            <person name="Yu H."/>
            <person name="Leadbetter J.R."/>
        </authorList>
    </citation>
    <scope>NUCLEOTIDE SEQUENCE [LARGE SCALE GENOMIC DNA]</scope>
    <source>
        <strain evidence="12 13">Mn-1</strain>
    </source>
</reference>
<keyword evidence="9 10" id="KW-0472">Membrane</keyword>
<keyword evidence="4 10" id="KW-0812">Transmembrane</keyword>
<keyword evidence="7 10" id="KW-1133">Transmembrane helix</keyword>
<name>A0A7X6DPW2_9BACT</name>
<protein>
    <submittedName>
        <fullName evidence="12">Cytochrome B6</fullName>
    </submittedName>
</protein>
<dbReference type="Proteomes" id="UP000534783">
    <property type="component" value="Unassembled WGS sequence"/>
</dbReference>
<dbReference type="GO" id="GO:0046872">
    <property type="term" value="F:metal ion binding"/>
    <property type="evidence" value="ECO:0007669"/>
    <property type="project" value="UniProtKB-KW"/>
</dbReference>
<keyword evidence="8" id="KW-0408">Iron</keyword>
<dbReference type="EMBL" id="VTOW01000002">
    <property type="protein sequence ID" value="NKE71180.1"/>
    <property type="molecule type" value="Genomic_DNA"/>
</dbReference>
<evidence type="ECO:0000259" key="11">
    <source>
        <dbReference type="PROSITE" id="PS51003"/>
    </source>
</evidence>
<keyword evidence="3" id="KW-0349">Heme</keyword>
<proteinExistence type="predicted"/>
<feature type="transmembrane region" description="Helical" evidence="10">
    <location>
        <begin position="185"/>
        <end position="206"/>
    </location>
</feature>
<dbReference type="GO" id="GO:0016491">
    <property type="term" value="F:oxidoreductase activity"/>
    <property type="evidence" value="ECO:0007669"/>
    <property type="project" value="InterPro"/>
</dbReference>
<evidence type="ECO:0000256" key="6">
    <source>
        <dbReference type="ARBA" id="ARBA00022982"/>
    </source>
</evidence>
<evidence type="ECO:0000313" key="13">
    <source>
        <dbReference type="Proteomes" id="UP000534783"/>
    </source>
</evidence>
<evidence type="ECO:0000256" key="9">
    <source>
        <dbReference type="ARBA" id="ARBA00023136"/>
    </source>
</evidence>
<organism evidence="12 13">
    <name type="scientific">Candidatus Manganitrophus noduliformans</name>
    <dbReference type="NCBI Taxonomy" id="2606439"/>
    <lineage>
        <taxon>Bacteria</taxon>
        <taxon>Pseudomonadati</taxon>
        <taxon>Nitrospirota</taxon>
        <taxon>Nitrospiria</taxon>
        <taxon>Candidatus Troglogloeales</taxon>
        <taxon>Candidatus Manganitrophaceae</taxon>
        <taxon>Candidatus Manganitrophus</taxon>
    </lineage>
</organism>
<dbReference type="InterPro" id="IPR036150">
    <property type="entry name" value="Cyt_b/b6_C_sf"/>
</dbReference>
<sequence length="254" mass="28985">MGPEDHVLVWPNLVYIELISMLVATAVLLFLSLVSPAPLEELASADTTPNPTKAPWYFLGLQELLVYFDPWLAGVVLPSLIIVGLVLLPYIDPNPRGKGYYTYSERKFAVLGFCFGLALWYILIVIGVWFRGLDWSWYWPWDNWKAHKPITGGLVDLEVVIQNTLGLPEAPLVTLGRYGVTIANLITWALFLGYYAVGFSIPFLFMRKFYNSLGFVRYNLMMFLFLSMLGVPLKIYLRLLASIKYVLVTPWFKI</sequence>
<dbReference type="InterPro" id="IPR005798">
    <property type="entry name" value="Cyt_b/b6_C"/>
</dbReference>
<evidence type="ECO:0000256" key="1">
    <source>
        <dbReference type="ARBA" id="ARBA00004141"/>
    </source>
</evidence>
<comment type="subcellular location">
    <subcellularLocation>
        <location evidence="1">Membrane</location>
        <topology evidence="1">Multi-pass membrane protein</topology>
    </subcellularLocation>
</comment>